<evidence type="ECO:0000313" key="1">
    <source>
        <dbReference type="EMBL" id="KKM77444.1"/>
    </source>
</evidence>
<gene>
    <name evidence="1" type="ORF">LCGC14_1369930</name>
</gene>
<reference evidence="1" key="1">
    <citation type="journal article" date="2015" name="Nature">
        <title>Complex archaea that bridge the gap between prokaryotes and eukaryotes.</title>
        <authorList>
            <person name="Spang A."/>
            <person name="Saw J.H."/>
            <person name="Jorgensen S.L."/>
            <person name="Zaremba-Niedzwiedzka K."/>
            <person name="Martijn J."/>
            <person name="Lind A.E."/>
            <person name="van Eijk R."/>
            <person name="Schleper C."/>
            <person name="Guy L."/>
            <person name="Ettema T.J."/>
        </authorList>
    </citation>
    <scope>NUCLEOTIDE SEQUENCE</scope>
</reference>
<protein>
    <submittedName>
        <fullName evidence="1">Uncharacterized protein</fullName>
    </submittedName>
</protein>
<sequence length="65" mass="7074">MSNETRLLTATNQSTLIAAAYEAGRMMRKAGHSQSAVYPTRWNARLRVAFGDGFALSSAPASWAR</sequence>
<organism evidence="1">
    <name type="scientific">marine sediment metagenome</name>
    <dbReference type="NCBI Taxonomy" id="412755"/>
    <lineage>
        <taxon>unclassified sequences</taxon>
        <taxon>metagenomes</taxon>
        <taxon>ecological metagenomes</taxon>
    </lineage>
</organism>
<name>A0A0F9K5S4_9ZZZZ</name>
<accession>A0A0F9K5S4</accession>
<dbReference type="EMBL" id="LAZR01008641">
    <property type="protein sequence ID" value="KKM77444.1"/>
    <property type="molecule type" value="Genomic_DNA"/>
</dbReference>
<proteinExistence type="predicted"/>
<dbReference type="AlphaFoldDB" id="A0A0F9K5S4"/>
<comment type="caution">
    <text evidence="1">The sequence shown here is derived from an EMBL/GenBank/DDBJ whole genome shotgun (WGS) entry which is preliminary data.</text>
</comment>